<feature type="transmembrane region" description="Helical" evidence="1">
    <location>
        <begin position="21"/>
        <end position="43"/>
    </location>
</feature>
<dbReference type="AlphaFoldDB" id="A0A1A8ZJ72"/>
<keyword evidence="1" id="KW-1133">Transmembrane helix</keyword>
<gene>
    <name evidence="2" type="ORF">POVWA1_047990</name>
    <name evidence="3" type="ORF">POVWA2_046930</name>
</gene>
<sequence length="72" mass="8403">MNTHYEKRFPISRKIRFPFPFIARPAVSSAVLSTICPIVRLVVNSFDTHSPMHSITPFDMLKLFNTRSNFFE</sequence>
<dbReference type="Proteomes" id="UP000078555">
    <property type="component" value="Unassembled WGS sequence"/>
</dbReference>
<protein>
    <submittedName>
        <fullName evidence="3">Uncharacterized protein</fullName>
    </submittedName>
</protein>
<proteinExistence type="predicted"/>
<evidence type="ECO:0000256" key="1">
    <source>
        <dbReference type="SAM" id="Phobius"/>
    </source>
</evidence>
<accession>A0A1A8ZJ72</accession>
<reference evidence="4 5" key="1">
    <citation type="submission" date="2016-05" db="EMBL/GenBank/DDBJ databases">
        <authorList>
            <person name="Naeem Raeece"/>
        </authorList>
    </citation>
    <scope>NUCLEOTIDE SEQUENCE [LARGE SCALE GENOMIC DNA]</scope>
</reference>
<evidence type="ECO:0000313" key="2">
    <source>
        <dbReference type="EMBL" id="SBT43464.1"/>
    </source>
</evidence>
<evidence type="ECO:0000313" key="4">
    <source>
        <dbReference type="Proteomes" id="UP000078550"/>
    </source>
</evidence>
<evidence type="ECO:0000313" key="5">
    <source>
        <dbReference type="Proteomes" id="UP000078555"/>
    </source>
</evidence>
<organism evidence="3 4">
    <name type="scientific">Plasmodium ovale wallikeri</name>
    <dbReference type="NCBI Taxonomy" id="864142"/>
    <lineage>
        <taxon>Eukaryota</taxon>
        <taxon>Sar</taxon>
        <taxon>Alveolata</taxon>
        <taxon>Apicomplexa</taxon>
        <taxon>Aconoidasida</taxon>
        <taxon>Haemosporida</taxon>
        <taxon>Plasmodiidae</taxon>
        <taxon>Plasmodium</taxon>
        <taxon>Plasmodium (Plasmodium)</taxon>
    </lineage>
</organism>
<keyword evidence="1" id="KW-0472">Membrane</keyword>
<evidence type="ECO:0000313" key="3">
    <source>
        <dbReference type="EMBL" id="SBT43937.1"/>
    </source>
</evidence>
<keyword evidence="5" id="KW-1185">Reference proteome</keyword>
<name>A0A1A8ZJ72_PLAOA</name>
<dbReference type="EMBL" id="FLRE01000171">
    <property type="protein sequence ID" value="SBT43937.1"/>
    <property type="molecule type" value="Genomic_DNA"/>
</dbReference>
<keyword evidence="1" id="KW-0812">Transmembrane</keyword>
<dbReference type="EMBL" id="FLRD01000129">
    <property type="protein sequence ID" value="SBT43464.1"/>
    <property type="molecule type" value="Genomic_DNA"/>
</dbReference>
<reference evidence="3" key="2">
    <citation type="submission" date="2016-05" db="EMBL/GenBank/DDBJ databases">
        <authorList>
            <person name="Lavstsen T."/>
            <person name="Jespersen J.S."/>
        </authorList>
    </citation>
    <scope>NUCLEOTIDE SEQUENCE [LARGE SCALE GENOMIC DNA]</scope>
</reference>
<dbReference type="Proteomes" id="UP000078550">
    <property type="component" value="Unassembled WGS sequence"/>
</dbReference>